<dbReference type="Pfam" id="PF11666">
    <property type="entry name" value="DUF2933"/>
    <property type="match status" value="1"/>
</dbReference>
<evidence type="ECO:0000313" key="4">
    <source>
        <dbReference type="Proteomes" id="UP001597097"/>
    </source>
</evidence>
<comment type="caution">
    <text evidence="3">The sequence shown here is derived from an EMBL/GenBank/DDBJ whole genome shotgun (WGS) entry which is preliminary data.</text>
</comment>
<keyword evidence="4" id="KW-1185">Reference proteome</keyword>
<dbReference type="EMBL" id="JBHUCM010000054">
    <property type="protein sequence ID" value="MFD1546043.1"/>
    <property type="molecule type" value="Genomic_DNA"/>
</dbReference>
<dbReference type="Proteomes" id="UP001597097">
    <property type="component" value="Unassembled WGS sequence"/>
</dbReference>
<keyword evidence="2" id="KW-0812">Transmembrane</keyword>
<dbReference type="RefSeq" id="WP_219539397.1">
    <property type="nucleotide sequence ID" value="NZ_JAHKRM010000060.1"/>
</dbReference>
<dbReference type="InterPro" id="IPR021682">
    <property type="entry name" value="DUF2933"/>
</dbReference>
<sequence length="71" mass="7598">MMKQHLILAAVAAVAAIAAVWVGAPPSTVLLVVFLLGCPLMMLMMMRSMGGHDGDTQHDRQGEDHKRAGRS</sequence>
<proteinExistence type="predicted"/>
<evidence type="ECO:0000313" key="3">
    <source>
        <dbReference type="EMBL" id="MFD1546043.1"/>
    </source>
</evidence>
<feature type="transmembrane region" description="Helical" evidence="2">
    <location>
        <begin position="28"/>
        <end position="46"/>
    </location>
</feature>
<protein>
    <submittedName>
        <fullName evidence="3">DUF2933 domain-containing protein</fullName>
    </submittedName>
</protein>
<reference evidence="4" key="1">
    <citation type="journal article" date="2019" name="Int. J. Syst. Evol. Microbiol.">
        <title>The Global Catalogue of Microorganisms (GCM) 10K type strain sequencing project: providing services to taxonomists for standard genome sequencing and annotation.</title>
        <authorList>
            <consortium name="The Broad Institute Genomics Platform"/>
            <consortium name="The Broad Institute Genome Sequencing Center for Infectious Disease"/>
            <person name="Wu L."/>
            <person name="Ma J."/>
        </authorList>
    </citation>
    <scope>NUCLEOTIDE SEQUENCE [LARGE SCALE GENOMIC DNA]</scope>
    <source>
        <strain evidence="4">CGMCC 1.15399</strain>
    </source>
</reference>
<gene>
    <name evidence="3" type="ORF">ACFSJ0_54025</name>
</gene>
<accession>A0ABW4GUM1</accession>
<name>A0ABW4GUM1_9ACTN</name>
<feature type="region of interest" description="Disordered" evidence="1">
    <location>
        <begin position="52"/>
        <end position="71"/>
    </location>
</feature>
<organism evidence="3 4">
    <name type="scientific">Nonomuraea guangzhouensis</name>
    <dbReference type="NCBI Taxonomy" id="1291555"/>
    <lineage>
        <taxon>Bacteria</taxon>
        <taxon>Bacillati</taxon>
        <taxon>Actinomycetota</taxon>
        <taxon>Actinomycetes</taxon>
        <taxon>Streptosporangiales</taxon>
        <taxon>Streptosporangiaceae</taxon>
        <taxon>Nonomuraea</taxon>
    </lineage>
</organism>
<keyword evidence="2" id="KW-0472">Membrane</keyword>
<keyword evidence="2" id="KW-1133">Transmembrane helix</keyword>
<evidence type="ECO:0000256" key="1">
    <source>
        <dbReference type="SAM" id="MobiDB-lite"/>
    </source>
</evidence>
<evidence type="ECO:0000256" key="2">
    <source>
        <dbReference type="SAM" id="Phobius"/>
    </source>
</evidence>